<sequence>MSQTFSLHLILSKDEQNNEDDIRLLREAMQNKDACWVINADSCRISQQQHNGDALYALLFVPATIVDSVLLDVNNNRLLIYRESEKQTFSDRLLSLIHPFLACNFPLKAVLRHRNAPSDCVLLDLSHTPADTVLDLLEQCHTLHSGPELILQMLLIDRVECTTTPDIPHFDLPTCPVCLYRIDPPRLGWKLPSQEHLCSRFCPPPDFSNPFSGCPKQRFLAPWPRPSCCGACKIIQKHWKHLHHSNNTSHSIKDDNHVACMACNMQQTLWVCLTCAFVGCGRYSNKHAAQHFRDSSHPFCLELTTLRIWDYSYGEGGFAHRVDLLECPSSPPLWTPWIPVAASAAGMAGDEAYNNTSSSFHFENSNGKSAKKVTMMSEEYEALLQSALEEQAHHYEGEISRLRAELTTSMMSREAMSDMEQADIDQIIAANDALRASIEATKRSLLDLQSQEVPLREASNRLLREQQLAQELLAKIQDDNRREREALNVQVDELEQQVADLTTNQRMRERFIHDEELQNAQIFGAVDSEQKKRGKKTRRFFRK</sequence>
<feature type="domain" description="UBP-type" evidence="3">
    <location>
        <begin position="234"/>
        <end position="336"/>
    </location>
</feature>
<comment type="caution">
    <text evidence="4">The sequence shown here is derived from an EMBL/GenBank/DDBJ whole genome shotgun (WGS) entry which is preliminary data.</text>
</comment>
<dbReference type="SMART" id="SM00290">
    <property type="entry name" value="ZnF_UBP"/>
    <property type="match status" value="1"/>
</dbReference>
<evidence type="ECO:0000313" key="5">
    <source>
        <dbReference type="Proteomes" id="UP000198406"/>
    </source>
</evidence>
<protein>
    <recommendedName>
        <fullName evidence="3">UBP-type domain-containing protein</fullName>
    </recommendedName>
</protein>
<evidence type="ECO:0000256" key="1">
    <source>
        <dbReference type="PROSITE-ProRule" id="PRU00502"/>
    </source>
</evidence>
<dbReference type="AlphaFoldDB" id="A0A1Z5KJJ4"/>
<evidence type="ECO:0000313" key="4">
    <source>
        <dbReference type="EMBL" id="GAX26449.1"/>
    </source>
</evidence>
<dbReference type="InterPro" id="IPR001607">
    <property type="entry name" value="Znf_UBP"/>
</dbReference>
<keyword evidence="1" id="KW-0863">Zinc-finger</keyword>
<evidence type="ECO:0000256" key="2">
    <source>
        <dbReference type="SAM" id="Coils"/>
    </source>
</evidence>
<dbReference type="GO" id="GO:0016567">
    <property type="term" value="P:protein ubiquitination"/>
    <property type="evidence" value="ECO:0007669"/>
    <property type="project" value="TreeGrafter"/>
</dbReference>
<dbReference type="EMBL" id="BDSP01000245">
    <property type="protein sequence ID" value="GAX26449.1"/>
    <property type="molecule type" value="Genomic_DNA"/>
</dbReference>
<evidence type="ECO:0000259" key="3">
    <source>
        <dbReference type="PROSITE" id="PS50271"/>
    </source>
</evidence>
<dbReference type="OrthoDB" id="273556at2759"/>
<keyword evidence="2" id="KW-0175">Coiled coil</keyword>
<dbReference type="GO" id="GO:0061630">
    <property type="term" value="F:ubiquitin protein ligase activity"/>
    <property type="evidence" value="ECO:0007669"/>
    <property type="project" value="TreeGrafter"/>
</dbReference>
<dbReference type="GO" id="GO:0008270">
    <property type="term" value="F:zinc ion binding"/>
    <property type="evidence" value="ECO:0007669"/>
    <property type="project" value="UniProtKB-KW"/>
</dbReference>
<dbReference type="Gene3D" id="3.30.40.10">
    <property type="entry name" value="Zinc/RING finger domain, C3HC4 (zinc finger)"/>
    <property type="match status" value="1"/>
</dbReference>
<gene>
    <name evidence="4" type="ORF">FisN_37Hh001</name>
</gene>
<keyword evidence="5" id="KW-1185">Reference proteome</keyword>
<dbReference type="SUPFAM" id="SSF57850">
    <property type="entry name" value="RING/U-box"/>
    <property type="match status" value="1"/>
</dbReference>
<dbReference type="GO" id="GO:0005737">
    <property type="term" value="C:cytoplasm"/>
    <property type="evidence" value="ECO:0007669"/>
    <property type="project" value="TreeGrafter"/>
</dbReference>
<reference evidence="4 5" key="1">
    <citation type="journal article" date="2015" name="Plant Cell">
        <title>Oil accumulation by the oleaginous diatom Fistulifera solaris as revealed by the genome and transcriptome.</title>
        <authorList>
            <person name="Tanaka T."/>
            <person name="Maeda Y."/>
            <person name="Veluchamy A."/>
            <person name="Tanaka M."/>
            <person name="Abida H."/>
            <person name="Marechal E."/>
            <person name="Bowler C."/>
            <person name="Muto M."/>
            <person name="Sunaga Y."/>
            <person name="Tanaka M."/>
            <person name="Yoshino T."/>
            <person name="Taniguchi T."/>
            <person name="Fukuda Y."/>
            <person name="Nemoto M."/>
            <person name="Matsumoto M."/>
            <person name="Wong P.S."/>
            <person name="Aburatani S."/>
            <person name="Fujibuchi W."/>
        </authorList>
    </citation>
    <scope>NUCLEOTIDE SEQUENCE [LARGE SCALE GENOMIC DNA]</scope>
    <source>
        <strain evidence="4 5">JPCC DA0580</strain>
    </source>
</reference>
<name>A0A1Z5KJJ4_FISSO</name>
<dbReference type="PANTHER" id="PTHR24007">
    <property type="entry name" value="BRCA1-ASSOCIATED PROTEIN"/>
    <property type="match status" value="1"/>
</dbReference>
<dbReference type="Pfam" id="PF02148">
    <property type="entry name" value="zf-UBP"/>
    <property type="match status" value="1"/>
</dbReference>
<keyword evidence="1" id="KW-0862">Zinc</keyword>
<dbReference type="GO" id="GO:0007265">
    <property type="term" value="P:Ras protein signal transduction"/>
    <property type="evidence" value="ECO:0007669"/>
    <property type="project" value="TreeGrafter"/>
</dbReference>
<dbReference type="InParanoid" id="A0A1Z5KJJ4"/>
<dbReference type="PANTHER" id="PTHR24007:SF7">
    <property type="entry name" value="BRCA1-ASSOCIATED PROTEIN"/>
    <property type="match status" value="1"/>
</dbReference>
<feature type="coiled-coil region" evidence="2">
    <location>
        <begin position="431"/>
        <end position="504"/>
    </location>
</feature>
<dbReference type="Proteomes" id="UP000198406">
    <property type="component" value="Unassembled WGS sequence"/>
</dbReference>
<dbReference type="PROSITE" id="PS50271">
    <property type="entry name" value="ZF_UBP"/>
    <property type="match status" value="1"/>
</dbReference>
<keyword evidence="1" id="KW-0479">Metal-binding</keyword>
<accession>A0A1Z5KJJ4</accession>
<proteinExistence type="predicted"/>
<dbReference type="InterPro" id="IPR013083">
    <property type="entry name" value="Znf_RING/FYVE/PHD"/>
</dbReference>
<organism evidence="4 5">
    <name type="scientific">Fistulifera solaris</name>
    <name type="common">Oleaginous diatom</name>
    <dbReference type="NCBI Taxonomy" id="1519565"/>
    <lineage>
        <taxon>Eukaryota</taxon>
        <taxon>Sar</taxon>
        <taxon>Stramenopiles</taxon>
        <taxon>Ochrophyta</taxon>
        <taxon>Bacillariophyta</taxon>
        <taxon>Bacillariophyceae</taxon>
        <taxon>Bacillariophycidae</taxon>
        <taxon>Naviculales</taxon>
        <taxon>Naviculaceae</taxon>
        <taxon>Fistulifera</taxon>
    </lineage>
</organism>